<protein>
    <recommendedName>
        <fullName evidence="4">Thioredoxin-like fold domain-containing protein</fullName>
    </recommendedName>
</protein>
<keyword evidence="3" id="KW-1185">Reference proteome</keyword>
<dbReference type="SUPFAM" id="SSF54423">
    <property type="entry name" value="DsbC/DsbG N-terminal domain-like"/>
    <property type="match status" value="1"/>
</dbReference>
<evidence type="ECO:0000256" key="1">
    <source>
        <dbReference type="SAM" id="SignalP"/>
    </source>
</evidence>
<dbReference type="SUPFAM" id="SSF52833">
    <property type="entry name" value="Thioredoxin-like"/>
    <property type="match status" value="1"/>
</dbReference>
<proteinExistence type="predicted"/>
<gene>
    <name evidence="2" type="ORF">LMG32289_05543</name>
</gene>
<sequence length="299" mass="31106">MIKPVSTRGVGIIAALVMATTALATAPASAQAQARDADAKKIEAPAFFAKQGIKVLASQQGPGGLRVWQVERAGVKTVLYTTADRSVMLSGVLWDAASGKNLSDAFITDEIMASAAAAAQVPEATPAAATAMAKPAGGPSDALAQISKLTGIKEGNAAFDKTLYIIFDPRCPHCHAAYQKTRKYVAAGGTIKWIPSTVLGNPAEGAKLIADIMQAKDQRAALAKTMGKTRGGESVPNAQTVQIIAENESYFWASFDQNKGAGTAGVPVAYFETKDGSPQMVAGIDDDALLVRILSDIKK</sequence>
<dbReference type="InterPro" id="IPR051470">
    <property type="entry name" value="Thiol:disulfide_interchange"/>
</dbReference>
<dbReference type="EMBL" id="CAJZAG010000012">
    <property type="protein sequence ID" value="CAG9184157.1"/>
    <property type="molecule type" value="Genomic_DNA"/>
</dbReference>
<feature type="chain" id="PRO_5045078114" description="Thioredoxin-like fold domain-containing protein" evidence="1">
    <location>
        <begin position="25"/>
        <end position="299"/>
    </location>
</feature>
<reference evidence="2 3" key="1">
    <citation type="submission" date="2021-08" db="EMBL/GenBank/DDBJ databases">
        <authorList>
            <person name="Peeters C."/>
        </authorList>
    </citation>
    <scope>NUCLEOTIDE SEQUENCE [LARGE SCALE GENOMIC DNA]</scope>
    <source>
        <strain evidence="2 3">LMG 32289</strain>
    </source>
</reference>
<dbReference type="Gene3D" id="3.40.30.10">
    <property type="entry name" value="Glutaredoxin"/>
    <property type="match status" value="1"/>
</dbReference>
<evidence type="ECO:0000313" key="2">
    <source>
        <dbReference type="EMBL" id="CAG9184157.1"/>
    </source>
</evidence>
<dbReference type="PANTHER" id="PTHR35272">
    <property type="entry name" value="THIOL:DISULFIDE INTERCHANGE PROTEIN DSBC-RELATED"/>
    <property type="match status" value="1"/>
</dbReference>
<keyword evidence="1" id="KW-0732">Signal</keyword>
<dbReference type="Proteomes" id="UP000706525">
    <property type="component" value="Unassembled WGS sequence"/>
</dbReference>
<dbReference type="InterPro" id="IPR036249">
    <property type="entry name" value="Thioredoxin-like_sf"/>
</dbReference>
<evidence type="ECO:0008006" key="4">
    <source>
        <dbReference type="Google" id="ProtNLM"/>
    </source>
</evidence>
<dbReference type="Gene3D" id="3.10.450.70">
    <property type="entry name" value="Disulphide bond isomerase, DsbC/G, N-terminal"/>
    <property type="match status" value="1"/>
</dbReference>
<comment type="caution">
    <text evidence="2">The sequence shown here is derived from an EMBL/GenBank/DDBJ whole genome shotgun (WGS) entry which is preliminary data.</text>
</comment>
<name>A0ABN7ZDX3_9BURK</name>
<accession>A0ABN7ZDX3</accession>
<dbReference type="PANTHER" id="PTHR35272:SF3">
    <property type="entry name" value="THIOL:DISULFIDE INTERCHANGE PROTEIN DSBC"/>
    <property type="match status" value="1"/>
</dbReference>
<dbReference type="RefSeq" id="WP_223994198.1">
    <property type="nucleotide sequence ID" value="NZ_CAJZAG010000012.1"/>
</dbReference>
<feature type="signal peptide" evidence="1">
    <location>
        <begin position="1"/>
        <end position="24"/>
    </location>
</feature>
<evidence type="ECO:0000313" key="3">
    <source>
        <dbReference type="Proteomes" id="UP000706525"/>
    </source>
</evidence>
<dbReference type="InterPro" id="IPR009094">
    <property type="entry name" value="DiS-bond_isomerase_DsbC/G_N_sf"/>
</dbReference>
<organism evidence="2 3">
    <name type="scientific">Cupriavidus pampae</name>
    <dbReference type="NCBI Taxonomy" id="659251"/>
    <lineage>
        <taxon>Bacteria</taxon>
        <taxon>Pseudomonadati</taxon>
        <taxon>Pseudomonadota</taxon>
        <taxon>Betaproteobacteria</taxon>
        <taxon>Burkholderiales</taxon>
        <taxon>Burkholderiaceae</taxon>
        <taxon>Cupriavidus</taxon>
    </lineage>
</organism>